<reference evidence="12" key="1">
    <citation type="submission" date="2023-07" db="EMBL/GenBank/DDBJ databases">
        <authorList>
            <consortium name="AG Swart"/>
            <person name="Singh M."/>
            <person name="Singh A."/>
            <person name="Seah K."/>
            <person name="Emmerich C."/>
        </authorList>
    </citation>
    <scope>NUCLEOTIDE SEQUENCE</scope>
    <source>
        <strain evidence="12">DP1</strain>
    </source>
</reference>
<dbReference type="GO" id="GO:0004674">
    <property type="term" value="F:protein serine/threonine kinase activity"/>
    <property type="evidence" value="ECO:0007669"/>
    <property type="project" value="UniProtKB-KW"/>
</dbReference>
<proteinExistence type="predicted"/>
<evidence type="ECO:0000256" key="7">
    <source>
        <dbReference type="ARBA" id="ARBA00022840"/>
    </source>
</evidence>
<dbReference type="Gene3D" id="1.10.510.10">
    <property type="entry name" value="Transferase(Phosphotransferase) domain 1"/>
    <property type="match status" value="1"/>
</dbReference>
<dbReference type="FunFam" id="1.10.510.10:FF:000024">
    <property type="entry name" value="Probable serine/threonine-protein kinase cot-1"/>
    <property type="match status" value="1"/>
</dbReference>
<evidence type="ECO:0000256" key="2">
    <source>
        <dbReference type="ARBA" id="ARBA00022527"/>
    </source>
</evidence>
<dbReference type="InterPro" id="IPR045270">
    <property type="entry name" value="STKc_AGC"/>
</dbReference>
<sequence length="384" mass="44540">MEAVKFILIFYSHIPQMEVQTPVRMPLKSQAKINIFSNDHIAWLNYLYHSNDDKNTHESYPIEPPSNSTLQSLTVECQLGQGAQGDIYLVKSDKSQKYALKACPKNKPLASSKSTEVLNEAKILSKLDNPFVIKLFEQFENENYKSFLIEFCQGGDLLYHMQRVLQQGRQFSEPSIKFYICCLILAIDHIHQQGFVYRDLKPENILLGENGYPKICDFGLAISQSELNFKTCRKQCGTREYFSPEIVKRDIYGKEVDWWSLGILTYELLFNETPFQDDNIFVANANIKTKEPSYSGRDDISPEMIDFISQLLSKDRNNRLGNNGIEDFIRHPWLDNVNWEDLEQKKYPCPFMIEGASSSETHFFLEEYTQKSLDIQLVKEIIKT</sequence>
<keyword evidence="5" id="KW-0547">Nucleotide-binding</keyword>
<dbReference type="PROSITE" id="PS50011">
    <property type="entry name" value="PROTEIN_KINASE_DOM"/>
    <property type="match status" value="1"/>
</dbReference>
<keyword evidence="4" id="KW-0808">Transferase</keyword>
<dbReference type="GO" id="GO:0007010">
    <property type="term" value="P:cytoskeleton organization"/>
    <property type="evidence" value="ECO:0007669"/>
    <property type="project" value="UniProtKB-ARBA"/>
</dbReference>
<keyword evidence="6" id="KW-0418">Kinase</keyword>
<protein>
    <recommendedName>
        <fullName evidence="1">non-specific serine/threonine protein kinase</fullName>
        <ecNumber evidence="1">2.7.11.1</ecNumber>
    </recommendedName>
</protein>
<evidence type="ECO:0000256" key="3">
    <source>
        <dbReference type="ARBA" id="ARBA00022553"/>
    </source>
</evidence>
<comment type="catalytic activity">
    <reaction evidence="9">
        <text>L-seryl-[protein] + ATP = O-phospho-L-seryl-[protein] + ADP + H(+)</text>
        <dbReference type="Rhea" id="RHEA:17989"/>
        <dbReference type="Rhea" id="RHEA-COMP:9863"/>
        <dbReference type="Rhea" id="RHEA-COMP:11604"/>
        <dbReference type="ChEBI" id="CHEBI:15378"/>
        <dbReference type="ChEBI" id="CHEBI:29999"/>
        <dbReference type="ChEBI" id="CHEBI:30616"/>
        <dbReference type="ChEBI" id="CHEBI:83421"/>
        <dbReference type="ChEBI" id="CHEBI:456216"/>
        <dbReference type="EC" id="2.7.11.1"/>
    </reaction>
</comment>
<comment type="caution">
    <text evidence="12">The sequence shown here is derived from an EMBL/GenBank/DDBJ whole genome shotgun (WGS) entry which is preliminary data.</text>
</comment>
<feature type="domain" description="AGC-kinase C-terminal" evidence="11">
    <location>
        <begin position="335"/>
        <end position="384"/>
    </location>
</feature>
<name>A0AAD1XH87_EUPCR</name>
<evidence type="ECO:0000256" key="1">
    <source>
        <dbReference type="ARBA" id="ARBA00012513"/>
    </source>
</evidence>
<evidence type="ECO:0000313" key="13">
    <source>
        <dbReference type="Proteomes" id="UP001295684"/>
    </source>
</evidence>
<evidence type="ECO:0000256" key="5">
    <source>
        <dbReference type="ARBA" id="ARBA00022741"/>
    </source>
</evidence>
<gene>
    <name evidence="12" type="ORF">ECRASSUSDP1_LOCUS14006</name>
</gene>
<evidence type="ECO:0000256" key="4">
    <source>
        <dbReference type="ARBA" id="ARBA00022679"/>
    </source>
</evidence>
<keyword evidence="3" id="KW-0597">Phosphoprotein</keyword>
<keyword evidence="7" id="KW-0067">ATP-binding</keyword>
<evidence type="ECO:0000256" key="9">
    <source>
        <dbReference type="ARBA" id="ARBA00048679"/>
    </source>
</evidence>
<dbReference type="InterPro" id="IPR008271">
    <property type="entry name" value="Ser/Thr_kinase_AS"/>
</dbReference>
<evidence type="ECO:0000259" key="10">
    <source>
        <dbReference type="PROSITE" id="PS50011"/>
    </source>
</evidence>
<dbReference type="SMART" id="SM00220">
    <property type="entry name" value="S_TKc"/>
    <property type="match status" value="1"/>
</dbReference>
<dbReference type="PROSITE" id="PS51285">
    <property type="entry name" value="AGC_KINASE_CTER"/>
    <property type="match status" value="1"/>
</dbReference>
<dbReference type="SUPFAM" id="SSF56112">
    <property type="entry name" value="Protein kinase-like (PK-like)"/>
    <property type="match status" value="1"/>
</dbReference>
<evidence type="ECO:0000256" key="8">
    <source>
        <dbReference type="ARBA" id="ARBA00047899"/>
    </source>
</evidence>
<dbReference type="EC" id="2.7.11.1" evidence="1"/>
<dbReference type="AlphaFoldDB" id="A0AAD1XH87"/>
<dbReference type="InterPro" id="IPR000719">
    <property type="entry name" value="Prot_kinase_dom"/>
</dbReference>
<accession>A0AAD1XH87</accession>
<dbReference type="InterPro" id="IPR000961">
    <property type="entry name" value="AGC-kinase_C"/>
</dbReference>
<dbReference type="GO" id="GO:0005524">
    <property type="term" value="F:ATP binding"/>
    <property type="evidence" value="ECO:0007669"/>
    <property type="project" value="UniProtKB-KW"/>
</dbReference>
<dbReference type="CDD" id="cd05123">
    <property type="entry name" value="STKc_AGC"/>
    <property type="match status" value="1"/>
</dbReference>
<dbReference type="Proteomes" id="UP001295684">
    <property type="component" value="Unassembled WGS sequence"/>
</dbReference>
<organism evidence="12 13">
    <name type="scientific">Euplotes crassus</name>
    <dbReference type="NCBI Taxonomy" id="5936"/>
    <lineage>
        <taxon>Eukaryota</taxon>
        <taxon>Sar</taxon>
        <taxon>Alveolata</taxon>
        <taxon>Ciliophora</taxon>
        <taxon>Intramacronucleata</taxon>
        <taxon>Spirotrichea</taxon>
        <taxon>Hypotrichia</taxon>
        <taxon>Euplotida</taxon>
        <taxon>Euplotidae</taxon>
        <taxon>Moneuplotes</taxon>
    </lineage>
</organism>
<evidence type="ECO:0000259" key="11">
    <source>
        <dbReference type="PROSITE" id="PS51285"/>
    </source>
</evidence>
<comment type="catalytic activity">
    <reaction evidence="8">
        <text>L-threonyl-[protein] + ATP = O-phospho-L-threonyl-[protein] + ADP + H(+)</text>
        <dbReference type="Rhea" id="RHEA:46608"/>
        <dbReference type="Rhea" id="RHEA-COMP:11060"/>
        <dbReference type="Rhea" id="RHEA-COMP:11605"/>
        <dbReference type="ChEBI" id="CHEBI:15378"/>
        <dbReference type="ChEBI" id="CHEBI:30013"/>
        <dbReference type="ChEBI" id="CHEBI:30616"/>
        <dbReference type="ChEBI" id="CHEBI:61977"/>
        <dbReference type="ChEBI" id="CHEBI:456216"/>
        <dbReference type="EC" id="2.7.11.1"/>
    </reaction>
</comment>
<dbReference type="Pfam" id="PF00069">
    <property type="entry name" value="Pkinase"/>
    <property type="match status" value="1"/>
</dbReference>
<keyword evidence="13" id="KW-1185">Reference proteome</keyword>
<keyword evidence="2" id="KW-0723">Serine/threonine-protein kinase</keyword>
<dbReference type="InterPro" id="IPR011009">
    <property type="entry name" value="Kinase-like_dom_sf"/>
</dbReference>
<dbReference type="PANTHER" id="PTHR24351">
    <property type="entry name" value="RIBOSOMAL PROTEIN S6 KINASE"/>
    <property type="match status" value="1"/>
</dbReference>
<dbReference type="Gene3D" id="3.30.200.20">
    <property type="entry name" value="Phosphorylase Kinase, domain 1"/>
    <property type="match status" value="1"/>
</dbReference>
<evidence type="ECO:0000313" key="12">
    <source>
        <dbReference type="EMBL" id="CAI2372675.1"/>
    </source>
</evidence>
<dbReference type="PROSITE" id="PS00108">
    <property type="entry name" value="PROTEIN_KINASE_ST"/>
    <property type="match status" value="1"/>
</dbReference>
<feature type="domain" description="Protein kinase" evidence="10">
    <location>
        <begin position="73"/>
        <end position="334"/>
    </location>
</feature>
<evidence type="ECO:0000256" key="6">
    <source>
        <dbReference type="ARBA" id="ARBA00022777"/>
    </source>
</evidence>
<dbReference type="EMBL" id="CAMPGE010013971">
    <property type="protein sequence ID" value="CAI2372675.1"/>
    <property type="molecule type" value="Genomic_DNA"/>
</dbReference>